<sequence length="585" mass="67216">MEVESLARWSETNATNSSYLRVLGLETYHESAPFKFRPDLNKKIILWEGDITALSVNAVVHPTNESFTDSSQLSQKVIECAGSKLKEELVTKIKYCRTGEAKITQGFDLPARHIIHTVGPKYNARYKTAAETALYFCYRNVMELVHEYHLSSVAIPIIYTVKRGYPPDEGAHLALRTIRRFLEQYGDKIESVILVLDANNYGIYQVLSPLYFPRSVHEAEFSRYQLPFEIGDPVNGEPIISDRRIRIIDNPQHAFQASSAQLLEQKAIDFASSDNASPSLILSNTVDIIVVNFQFILFHQYRQFYLSQQCVSCSCDRRSVAGESIVFAVLSVFTVYEIDLMTKDSWEEPQDLSAKFGCSVSVGEHSFAQMEDDVDRQKLLGQPSHQRVGHPVTDIDHLTLQVQHHERYERLLRRAKTEDLSEVSGIGCLYQSGTDKFGRPVVVFVGKWFNFNEINLDKALLYLISLLDPLVKGDYIILYFHTLTEGHNHPSMTWMREVYNVLEYKHKKNLKGFYIIHPTFWTKVMTWWFLTFMAPAIKHKVHSVPGVEYLYNIINMDQLEIPAFITEYDMTVNGVRYVEQTNGDE</sequence>
<keyword evidence="5" id="KW-1185">Reference proteome</keyword>
<dbReference type="Proteomes" id="UP000789390">
    <property type="component" value="Unassembled WGS sequence"/>
</dbReference>
<accession>A0A8J2RMB0</accession>
<dbReference type="Pfam" id="PF13716">
    <property type="entry name" value="CRAL_TRIO_2"/>
    <property type="match status" value="1"/>
</dbReference>
<dbReference type="InterPro" id="IPR043472">
    <property type="entry name" value="Macro_dom-like"/>
</dbReference>
<dbReference type="SUPFAM" id="SSF52949">
    <property type="entry name" value="Macro domain-like"/>
    <property type="match status" value="1"/>
</dbReference>
<dbReference type="InterPro" id="IPR001251">
    <property type="entry name" value="CRAL-TRIO_dom"/>
</dbReference>
<dbReference type="AlphaFoldDB" id="A0A8J2RMB0"/>
<dbReference type="InterPro" id="IPR035793">
    <property type="entry name" value="Macro_GDAP2"/>
</dbReference>
<evidence type="ECO:0000256" key="1">
    <source>
        <dbReference type="ARBA" id="ARBA00008355"/>
    </source>
</evidence>
<dbReference type="Gene3D" id="3.40.220.10">
    <property type="entry name" value="Leucine Aminopeptidase, subunit E, domain 1"/>
    <property type="match status" value="1"/>
</dbReference>
<reference evidence="4" key="1">
    <citation type="submission" date="2021-11" db="EMBL/GenBank/DDBJ databases">
        <authorList>
            <person name="Schell T."/>
        </authorList>
    </citation>
    <scope>NUCLEOTIDE SEQUENCE</scope>
    <source>
        <strain evidence="4">M5</strain>
    </source>
</reference>
<dbReference type="EMBL" id="CAKKLH010000112">
    <property type="protein sequence ID" value="CAH0103588.1"/>
    <property type="molecule type" value="Genomic_DNA"/>
</dbReference>
<comment type="similarity">
    <text evidence="1">Belongs to the GDAP2 family.</text>
</comment>
<dbReference type="CDD" id="cd00170">
    <property type="entry name" value="SEC14"/>
    <property type="match status" value="1"/>
</dbReference>
<dbReference type="PROSITE" id="PS50191">
    <property type="entry name" value="CRAL_TRIO"/>
    <property type="match status" value="1"/>
</dbReference>
<dbReference type="PROSITE" id="PS51154">
    <property type="entry name" value="MACRO"/>
    <property type="match status" value="1"/>
</dbReference>
<organism evidence="4 5">
    <name type="scientific">Daphnia galeata</name>
    <dbReference type="NCBI Taxonomy" id="27404"/>
    <lineage>
        <taxon>Eukaryota</taxon>
        <taxon>Metazoa</taxon>
        <taxon>Ecdysozoa</taxon>
        <taxon>Arthropoda</taxon>
        <taxon>Crustacea</taxon>
        <taxon>Branchiopoda</taxon>
        <taxon>Diplostraca</taxon>
        <taxon>Cladocera</taxon>
        <taxon>Anomopoda</taxon>
        <taxon>Daphniidae</taxon>
        <taxon>Daphnia</taxon>
    </lineage>
</organism>
<feature type="domain" description="Macro" evidence="3">
    <location>
        <begin position="31"/>
        <end position="212"/>
    </location>
</feature>
<dbReference type="Gene3D" id="3.40.525.10">
    <property type="entry name" value="CRAL-TRIO lipid binding domain"/>
    <property type="match status" value="1"/>
</dbReference>
<evidence type="ECO:0000313" key="5">
    <source>
        <dbReference type="Proteomes" id="UP000789390"/>
    </source>
</evidence>
<dbReference type="OrthoDB" id="365077at2759"/>
<dbReference type="InterPro" id="IPR002589">
    <property type="entry name" value="Macro_dom"/>
</dbReference>
<dbReference type="Pfam" id="PF01661">
    <property type="entry name" value="Macro"/>
    <property type="match status" value="1"/>
</dbReference>
<protein>
    <submittedName>
        <fullName evidence="4">Uncharacterized protein</fullName>
    </submittedName>
</protein>
<dbReference type="SMART" id="SM00506">
    <property type="entry name" value="A1pp"/>
    <property type="match status" value="1"/>
</dbReference>
<proteinExistence type="inferred from homology"/>
<dbReference type="SMART" id="SM00516">
    <property type="entry name" value="SEC14"/>
    <property type="match status" value="1"/>
</dbReference>
<evidence type="ECO:0000259" key="3">
    <source>
        <dbReference type="PROSITE" id="PS51154"/>
    </source>
</evidence>
<dbReference type="InterPro" id="IPR036865">
    <property type="entry name" value="CRAL-TRIO_dom_sf"/>
</dbReference>
<feature type="domain" description="CRAL-TRIO" evidence="2">
    <location>
        <begin position="416"/>
        <end position="573"/>
    </location>
</feature>
<dbReference type="SUPFAM" id="SSF52087">
    <property type="entry name" value="CRAL/TRIO domain"/>
    <property type="match status" value="1"/>
</dbReference>
<evidence type="ECO:0000259" key="2">
    <source>
        <dbReference type="PROSITE" id="PS50191"/>
    </source>
</evidence>
<comment type="caution">
    <text evidence="4">The sequence shown here is derived from an EMBL/GenBank/DDBJ whole genome shotgun (WGS) entry which is preliminary data.</text>
</comment>
<dbReference type="PANTHER" id="PTHR11106">
    <property type="entry name" value="GANGLIOSIDE INDUCED DIFFERENTIATION ASSOCIATED PROTEIN 2-RELATED"/>
    <property type="match status" value="1"/>
</dbReference>
<dbReference type="PANTHER" id="PTHR11106:SF72">
    <property type="entry name" value="GANGLIOSIDE-INDUCED DIFFERENTIATION-ASSOCIATED PROTEIN 2"/>
    <property type="match status" value="1"/>
</dbReference>
<gene>
    <name evidence="4" type="ORF">DGAL_LOCUS6164</name>
</gene>
<dbReference type="CDD" id="cd02905">
    <property type="entry name" value="Macro_GDAP2-like"/>
    <property type="match status" value="1"/>
</dbReference>
<name>A0A8J2RMB0_9CRUS</name>
<evidence type="ECO:0000313" key="4">
    <source>
        <dbReference type="EMBL" id="CAH0103588.1"/>
    </source>
</evidence>